<dbReference type="Proteomes" id="UP000765509">
    <property type="component" value="Unassembled WGS sequence"/>
</dbReference>
<sequence>MFFSYHQDDWNTFLPMAEFAYNNSDHSLTKQSQFFTLYGSDPPCDSDHITQDTPARKLSTKIQSVQQDFNRELVADMNRFKSYADKSREKPLVFNPGVSL</sequence>
<proteinExistence type="predicted"/>
<dbReference type="Gene3D" id="3.30.420.10">
    <property type="entry name" value="Ribonuclease H-like superfamily/Ribonuclease H"/>
    <property type="match status" value="1"/>
</dbReference>
<dbReference type="EMBL" id="AVOT02030048">
    <property type="protein sequence ID" value="MBW0523122.1"/>
    <property type="molecule type" value="Genomic_DNA"/>
</dbReference>
<reference evidence="1" key="1">
    <citation type="submission" date="2021-03" db="EMBL/GenBank/DDBJ databases">
        <title>Draft genome sequence of rust myrtle Austropuccinia psidii MF-1, a brazilian biotype.</title>
        <authorList>
            <person name="Quecine M.C."/>
            <person name="Pachon D.M.R."/>
            <person name="Bonatelli M.L."/>
            <person name="Correr F.H."/>
            <person name="Franceschini L.M."/>
            <person name="Leite T.F."/>
            <person name="Margarido G.R.A."/>
            <person name="Almeida C.A."/>
            <person name="Ferrarezi J.A."/>
            <person name="Labate C.A."/>
        </authorList>
    </citation>
    <scope>NUCLEOTIDE SEQUENCE</scope>
    <source>
        <strain evidence="1">MF-1</strain>
    </source>
</reference>
<organism evidence="1 2">
    <name type="scientific">Austropuccinia psidii MF-1</name>
    <dbReference type="NCBI Taxonomy" id="1389203"/>
    <lineage>
        <taxon>Eukaryota</taxon>
        <taxon>Fungi</taxon>
        <taxon>Dikarya</taxon>
        <taxon>Basidiomycota</taxon>
        <taxon>Pucciniomycotina</taxon>
        <taxon>Pucciniomycetes</taxon>
        <taxon>Pucciniales</taxon>
        <taxon>Sphaerophragmiaceae</taxon>
        <taxon>Austropuccinia</taxon>
    </lineage>
</organism>
<accession>A0A9Q3I0R1</accession>
<evidence type="ECO:0008006" key="3">
    <source>
        <dbReference type="Google" id="ProtNLM"/>
    </source>
</evidence>
<protein>
    <recommendedName>
        <fullName evidence="3">Integrase catalytic domain-containing protein</fullName>
    </recommendedName>
</protein>
<dbReference type="AlphaFoldDB" id="A0A9Q3I0R1"/>
<name>A0A9Q3I0R1_9BASI</name>
<comment type="caution">
    <text evidence="1">The sequence shown here is derived from an EMBL/GenBank/DDBJ whole genome shotgun (WGS) entry which is preliminary data.</text>
</comment>
<dbReference type="InterPro" id="IPR036397">
    <property type="entry name" value="RNaseH_sf"/>
</dbReference>
<dbReference type="GO" id="GO:0003676">
    <property type="term" value="F:nucleic acid binding"/>
    <property type="evidence" value="ECO:0007669"/>
    <property type="project" value="InterPro"/>
</dbReference>
<gene>
    <name evidence="1" type="ORF">O181_062837</name>
</gene>
<evidence type="ECO:0000313" key="2">
    <source>
        <dbReference type="Proteomes" id="UP000765509"/>
    </source>
</evidence>
<dbReference type="OrthoDB" id="2273864at2759"/>
<keyword evidence="2" id="KW-1185">Reference proteome</keyword>
<evidence type="ECO:0000313" key="1">
    <source>
        <dbReference type="EMBL" id="MBW0523122.1"/>
    </source>
</evidence>